<name>A0A812W6H3_9DINO</name>
<gene>
    <name evidence="2" type="ORF">SNEC2469_LOCUS19189</name>
</gene>
<feature type="transmembrane region" description="Helical" evidence="1">
    <location>
        <begin position="237"/>
        <end position="254"/>
    </location>
</feature>
<dbReference type="OrthoDB" id="445206at2759"/>
<sequence length="645" mass="71607">MALCRRRVLSQLPWAAAAVSAAFSIGLLVVHVTFGCAALAAWGYFFGYYVLRSQSSPYPIQIRAFLATALLACTSVVTAAAWLFLGGLDGCRVFDPEMKTSFGYKFDQFWTLLCFRHAANWFLTVIGVYLVLADHPQSTYIRDCIRCLLYLYTSQIVATLGNTWIACAGADGNNDGVRDSFLEGSVNMQESLIAGLQVSGRFLLVLAGNWFLQIVVKMMRALEAAFEEPLPCFRTIVYLKYFVVALTIMLPAAFRLRLLFLLGCVTSALALVVLTFLEFLALRAPLRALQRSLRSRTAFSGAPSEKMLFAASTLRRFQATGLGILGNSTIAFYVLITALTNGFVWEYVALTAVDYSSLLNAVGLAIGLVILTGSLKAGEEMGKTLSQFSAASGIRHWSSIRRELSESRKKACQRCAWDEHVKEIAGRRMSVDQLLDFYVKLGSKRTTGELRMAHFDPARSTTTDVVRHVVIPESRCGDTGKALAEVVQSSSRTRLKRWDSIADELSSGREEALRHASICDVAMGALDTVTGEPLPTCDCATPKYLNDSPVQCELNKFDSMMAYLHRRYHQRFLQVVATDKSFNLFSRAWCIAELVQAHASRMEQHVVLHSHKEIEEFNRRLQELLLGSEGLFAGWKDAQALLLDV</sequence>
<organism evidence="2 3">
    <name type="scientific">Symbiodinium necroappetens</name>
    <dbReference type="NCBI Taxonomy" id="1628268"/>
    <lineage>
        <taxon>Eukaryota</taxon>
        <taxon>Sar</taxon>
        <taxon>Alveolata</taxon>
        <taxon>Dinophyceae</taxon>
        <taxon>Suessiales</taxon>
        <taxon>Symbiodiniaceae</taxon>
        <taxon>Symbiodinium</taxon>
    </lineage>
</organism>
<evidence type="ECO:0000256" key="1">
    <source>
        <dbReference type="SAM" id="Phobius"/>
    </source>
</evidence>
<keyword evidence="1" id="KW-0472">Membrane</keyword>
<dbReference type="AlphaFoldDB" id="A0A812W6H3"/>
<reference evidence="2" key="1">
    <citation type="submission" date="2021-02" db="EMBL/GenBank/DDBJ databases">
        <authorList>
            <person name="Dougan E. K."/>
            <person name="Rhodes N."/>
            <person name="Thang M."/>
            <person name="Chan C."/>
        </authorList>
    </citation>
    <scope>NUCLEOTIDE SEQUENCE</scope>
</reference>
<feature type="transmembrane region" description="Helical" evidence="1">
    <location>
        <begin position="109"/>
        <end position="132"/>
    </location>
</feature>
<accession>A0A812W6H3</accession>
<keyword evidence="1" id="KW-1133">Transmembrane helix</keyword>
<keyword evidence="1" id="KW-0812">Transmembrane</keyword>
<feature type="transmembrane region" description="Helical" evidence="1">
    <location>
        <begin position="65"/>
        <end position="88"/>
    </location>
</feature>
<feature type="transmembrane region" description="Helical" evidence="1">
    <location>
        <begin position="357"/>
        <end position="375"/>
    </location>
</feature>
<feature type="non-terminal residue" evidence="2">
    <location>
        <position position="1"/>
    </location>
</feature>
<feature type="transmembrane region" description="Helical" evidence="1">
    <location>
        <begin position="324"/>
        <end position="345"/>
    </location>
</feature>
<protein>
    <submittedName>
        <fullName evidence="2">Uncharacterized protein</fullName>
    </submittedName>
</protein>
<feature type="non-terminal residue" evidence="2">
    <location>
        <position position="645"/>
    </location>
</feature>
<dbReference type="EMBL" id="CAJNJA010032742">
    <property type="protein sequence ID" value="CAE7670423.1"/>
    <property type="molecule type" value="Genomic_DNA"/>
</dbReference>
<feature type="transmembrane region" description="Helical" evidence="1">
    <location>
        <begin position="192"/>
        <end position="216"/>
    </location>
</feature>
<dbReference type="Proteomes" id="UP000601435">
    <property type="component" value="Unassembled WGS sequence"/>
</dbReference>
<evidence type="ECO:0000313" key="3">
    <source>
        <dbReference type="Proteomes" id="UP000601435"/>
    </source>
</evidence>
<feature type="transmembrane region" description="Helical" evidence="1">
    <location>
        <begin position="260"/>
        <end position="282"/>
    </location>
</feature>
<proteinExistence type="predicted"/>
<keyword evidence="3" id="KW-1185">Reference proteome</keyword>
<feature type="transmembrane region" description="Helical" evidence="1">
    <location>
        <begin position="12"/>
        <end position="45"/>
    </location>
</feature>
<evidence type="ECO:0000313" key="2">
    <source>
        <dbReference type="EMBL" id="CAE7670423.1"/>
    </source>
</evidence>
<comment type="caution">
    <text evidence="2">The sequence shown here is derived from an EMBL/GenBank/DDBJ whole genome shotgun (WGS) entry which is preliminary data.</text>
</comment>